<reference evidence="1" key="1">
    <citation type="journal article" date="2020" name="Stud. Mycol.">
        <title>101 Dothideomycetes genomes: a test case for predicting lifestyles and emergence of pathogens.</title>
        <authorList>
            <person name="Haridas S."/>
            <person name="Albert R."/>
            <person name="Binder M."/>
            <person name="Bloem J."/>
            <person name="Labutti K."/>
            <person name="Salamov A."/>
            <person name="Andreopoulos B."/>
            <person name="Baker S."/>
            <person name="Barry K."/>
            <person name="Bills G."/>
            <person name="Bluhm B."/>
            <person name="Cannon C."/>
            <person name="Castanera R."/>
            <person name="Culley D."/>
            <person name="Daum C."/>
            <person name="Ezra D."/>
            <person name="Gonzalez J."/>
            <person name="Henrissat B."/>
            <person name="Kuo A."/>
            <person name="Liang C."/>
            <person name="Lipzen A."/>
            <person name="Lutzoni F."/>
            <person name="Magnuson J."/>
            <person name="Mondo S."/>
            <person name="Nolan M."/>
            <person name="Ohm R."/>
            <person name="Pangilinan J."/>
            <person name="Park H.-J."/>
            <person name="Ramirez L."/>
            <person name="Alfaro M."/>
            <person name="Sun H."/>
            <person name="Tritt A."/>
            <person name="Yoshinaga Y."/>
            <person name="Zwiers L.-H."/>
            <person name="Turgeon B."/>
            <person name="Goodwin S."/>
            <person name="Spatafora J."/>
            <person name="Crous P."/>
            <person name="Grigoriev I."/>
        </authorList>
    </citation>
    <scope>NUCLEOTIDE SEQUENCE</scope>
    <source>
        <strain evidence="1">CBS 119925</strain>
    </source>
</reference>
<dbReference type="Proteomes" id="UP000799440">
    <property type="component" value="Unassembled WGS sequence"/>
</dbReference>
<name>A0A6A6UWN4_9PLEO</name>
<organism evidence="1 2">
    <name type="scientific">Sporormia fimetaria CBS 119925</name>
    <dbReference type="NCBI Taxonomy" id="1340428"/>
    <lineage>
        <taxon>Eukaryota</taxon>
        <taxon>Fungi</taxon>
        <taxon>Dikarya</taxon>
        <taxon>Ascomycota</taxon>
        <taxon>Pezizomycotina</taxon>
        <taxon>Dothideomycetes</taxon>
        <taxon>Pleosporomycetidae</taxon>
        <taxon>Pleosporales</taxon>
        <taxon>Sporormiaceae</taxon>
        <taxon>Sporormia</taxon>
    </lineage>
</organism>
<keyword evidence="2" id="KW-1185">Reference proteome</keyword>
<accession>A0A6A6UWN4</accession>
<sequence>MKLHIPRDESLLKVNVSAVQVSPRGSWDRSQRILYGEGLTGTFSAYMLFHPQVMKHLDYVAVICRYTQLRGWRCALVAGEEAEESRKYTHGTLDWNRFSEQYKPFPELGEPQRITLGFKEVVSSFHRHRCTVELKTWQEEGDPRQAHMRIEVTKQDALGKRLMPGLRLRQDSF</sequence>
<dbReference type="AlphaFoldDB" id="A0A6A6UWN4"/>
<gene>
    <name evidence="1" type="ORF">M011DRAFT_482190</name>
</gene>
<proteinExistence type="predicted"/>
<evidence type="ECO:0000313" key="1">
    <source>
        <dbReference type="EMBL" id="KAF2741886.1"/>
    </source>
</evidence>
<evidence type="ECO:0000313" key="2">
    <source>
        <dbReference type="Proteomes" id="UP000799440"/>
    </source>
</evidence>
<protein>
    <submittedName>
        <fullName evidence="1">Uncharacterized protein</fullName>
    </submittedName>
</protein>
<dbReference type="EMBL" id="MU006621">
    <property type="protein sequence ID" value="KAF2741886.1"/>
    <property type="molecule type" value="Genomic_DNA"/>
</dbReference>